<comment type="similarity">
    <text evidence="2 6">Belongs to the GINS3/PSF3 family.</text>
</comment>
<dbReference type="Pfam" id="PF05916">
    <property type="entry name" value="Sld5"/>
    <property type="match status" value="1"/>
</dbReference>
<dbReference type="AlphaFoldDB" id="A0A9P1I6R1"/>
<dbReference type="EMBL" id="CANHGI010000001">
    <property type="protein sequence ID" value="CAI5437784.1"/>
    <property type="molecule type" value="Genomic_DNA"/>
</dbReference>
<dbReference type="PANTHER" id="PTHR22768:SF0">
    <property type="entry name" value="DNA REPLICATION COMPLEX GINS PROTEIN PSF3"/>
    <property type="match status" value="1"/>
</dbReference>
<dbReference type="Proteomes" id="UP001152747">
    <property type="component" value="Unassembled WGS sequence"/>
</dbReference>
<evidence type="ECO:0000259" key="7">
    <source>
        <dbReference type="Pfam" id="PF05916"/>
    </source>
</evidence>
<evidence type="ECO:0000313" key="9">
    <source>
        <dbReference type="Proteomes" id="UP001152747"/>
    </source>
</evidence>
<evidence type="ECO:0000256" key="1">
    <source>
        <dbReference type="ARBA" id="ARBA00004123"/>
    </source>
</evidence>
<keyword evidence="3 6" id="KW-0235">DNA replication</keyword>
<name>A0A9P1I6R1_9PELO</name>
<evidence type="ECO:0000256" key="5">
    <source>
        <dbReference type="ARBA" id="ARBA00045258"/>
    </source>
</evidence>
<dbReference type="SUPFAM" id="SSF160059">
    <property type="entry name" value="PriA/YqbF domain"/>
    <property type="match status" value="1"/>
</dbReference>
<dbReference type="CDD" id="cd11713">
    <property type="entry name" value="GINS_A_psf3"/>
    <property type="match status" value="1"/>
</dbReference>
<dbReference type="Gene3D" id="1.20.58.2050">
    <property type="match status" value="1"/>
</dbReference>
<dbReference type="InterPro" id="IPR010492">
    <property type="entry name" value="GINS_Psf3"/>
</dbReference>
<gene>
    <name evidence="8" type="ORF">CAMP_LOCUS421</name>
</gene>
<evidence type="ECO:0000256" key="2">
    <source>
        <dbReference type="ARBA" id="ARBA00006343"/>
    </source>
</evidence>
<feature type="domain" description="GINS subunit" evidence="7">
    <location>
        <begin position="83"/>
        <end position="175"/>
    </location>
</feature>
<dbReference type="InterPro" id="IPR038437">
    <property type="entry name" value="GINS_Psf3_sf"/>
</dbReference>
<sequence>MDETQNVDFNFFDIDDIIAKSESTSCTFDGDAFGEDFYEEILGIGRPKINAGGFSVDAPYWLIDSVKTKCRINVSQTYGPTMQSVLTADAKNINLARQEQNFFAIGMELCQLLKEEDPDGAYKLSKCLLSTLTQRLGGIIAIALHGQNKAEKLANLEIKVFEKGKKHKQDIDNWLRENSKLKTNKRKLQ</sequence>
<dbReference type="GO" id="GO:0000811">
    <property type="term" value="C:GINS complex"/>
    <property type="evidence" value="ECO:0007669"/>
    <property type="project" value="UniProtKB-UniRule"/>
</dbReference>
<dbReference type="PANTHER" id="PTHR22768">
    <property type="entry name" value="DNA REPLICATION COMPLEX GINS PROTEIN PSF3"/>
    <property type="match status" value="1"/>
</dbReference>
<dbReference type="InterPro" id="IPR036224">
    <property type="entry name" value="GINS_bundle-like_dom_sf"/>
</dbReference>
<comment type="caution">
    <text evidence="8">The sequence shown here is derived from an EMBL/GenBank/DDBJ whole genome shotgun (WGS) entry which is preliminary data.</text>
</comment>
<accession>A0A9P1I6R1</accession>
<comment type="function">
    <text evidence="6">The GINS complex plays an essential role in the initiation of DNA replication.</text>
</comment>
<dbReference type="GO" id="GO:1902975">
    <property type="term" value="P:mitotic DNA replication initiation"/>
    <property type="evidence" value="ECO:0007669"/>
    <property type="project" value="TreeGrafter"/>
</dbReference>
<evidence type="ECO:0000256" key="4">
    <source>
        <dbReference type="ARBA" id="ARBA00023242"/>
    </source>
</evidence>
<keyword evidence="4 6" id="KW-0539">Nucleus</keyword>
<keyword evidence="9" id="KW-1185">Reference proteome</keyword>
<comment type="function">
    <text evidence="5">Required for correct functioning of the GINS complex, a complex that plays an essential role in the initiation of DNA replication, and progression of DNA replication forks. GINS complex is a core component of CDC45-MCM-GINS (CMG) helicase, the molecular machine that unwinds template DNA during replication, and around which the replisome is built.</text>
</comment>
<reference evidence="8" key="1">
    <citation type="submission" date="2022-11" db="EMBL/GenBank/DDBJ databases">
        <authorList>
            <person name="Kikuchi T."/>
        </authorList>
    </citation>
    <scope>NUCLEOTIDE SEQUENCE</scope>
    <source>
        <strain evidence="8">PS1010</strain>
    </source>
</reference>
<organism evidence="8 9">
    <name type="scientific">Caenorhabditis angaria</name>
    <dbReference type="NCBI Taxonomy" id="860376"/>
    <lineage>
        <taxon>Eukaryota</taxon>
        <taxon>Metazoa</taxon>
        <taxon>Ecdysozoa</taxon>
        <taxon>Nematoda</taxon>
        <taxon>Chromadorea</taxon>
        <taxon>Rhabditida</taxon>
        <taxon>Rhabditina</taxon>
        <taxon>Rhabditomorpha</taxon>
        <taxon>Rhabditoidea</taxon>
        <taxon>Rhabditidae</taxon>
        <taxon>Peloderinae</taxon>
        <taxon>Caenorhabditis</taxon>
    </lineage>
</organism>
<dbReference type="OrthoDB" id="10251744at2759"/>
<evidence type="ECO:0000256" key="3">
    <source>
        <dbReference type="ARBA" id="ARBA00022705"/>
    </source>
</evidence>
<dbReference type="InterPro" id="IPR021151">
    <property type="entry name" value="GINS_A"/>
</dbReference>
<dbReference type="SUPFAM" id="SSF158573">
    <property type="entry name" value="GINS helical bundle-like"/>
    <property type="match status" value="1"/>
</dbReference>
<proteinExistence type="inferred from homology"/>
<comment type="subunit">
    <text evidence="6">Component of the GINS complex.</text>
</comment>
<evidence type="ECO:0000313" key="8">
    <source>
        <dbReference type="EMBL" id="CAI5437784.1"/>
    </source>
</evidence>
<comment type="subcellular location">
    <subcellularLocation>
        <location evidence="1 6">Nucleus</location>
    </subcellularLocation>
</comment>
<evidence type="ECO:0000256" key="6">
    <source>
        <dbReference type="RuleBase" id="RU367161"/>
    </source>
</evidence>
<protein>
    <recommendedName>
        <fullName evidence="6">DNA replication complex GINS protein PSF3</fullName>
    </recommendedName>
</protein>